<dbReference type="OrthoDB" id="27267at2759"/>
<dbReference type="Proteomes" id="UP000838412">
    <property type="component" value="Chromosome 10"/>
</dbReference>
<dbReference type="InterPro" id="IPR050541">
    <property type="entry name" value="LRR_TM_domain-containing"/>
</dbReference>
<dbReference type="InterPro" id="IPR001611">
    <property type="entry name" value="Leu-rich_rpt"/>
</dbReference>
<keyword evidence="2 5" id="KW-0732">Signal</keyword>
<keyword evidence="8" id="KW-1185">Reference proteome</keyword>
<feature type="transmembrane region" description="Helical" evidence="4">
    <location>
        <begin position="339"/>
        <end position="359"/>
    </location>
</feature>
<keyword evidence="3" id="KW-0677">Repeat</keyword>
<feature type="chain" id="PRO_5035462138" evidence="5">
    <location>
        <begin position="34"/>
        <end position="408"/>
    </location>
</feature>
<keyword evidence="1" id="KW-0433">Leucine-rich repeat</keyword>
<accession>A0A8J9YS18</accession>
<dbReference type="AlphaFoldDB" id="A0A8J9YS18"/>
<name>A0A8J9YS18_BRALA</name>
<evidence type="ECO:0000256" key="1">
    <source>
        <dbReference type="ARBA" id="ARBA00022614"/>
    </source>
</evidence>
<evidence type="ECO:0000256" key="3">
    <source>
        <dbReference type="ARBA" id="ARBA00022737"/>
    </source>
</evidence>
<dbReference type="PANTHER" id="PTHR24369">
    <property type="entry name" value="ANTIGEN BSP, PUTATIVE-RELATED"/>
    <property type="match status" value="1"/>
</dbReference>
<keyword evidence="4" id="KW-0812">Transmembrane</keyword>
<dbReference type="SMART" id="SM00082">
    <property type="entry name" value="LRRCT"/>
    <property type="match status" value="1"/>
</dbReference>
<evidence type="ECO:0000256" key="5">
    <source>
        <dbReference type="SAM" id="SignalP"/>
    </source>
</evidence>
<dbReference type="EMBL" id="OV696695">
    <property type="protein sequence ID" value="CAH1238232.1"/>
    <property type="molecule type" value="Genomic_DNA"/>
</dbReference>
<keyword evidence="4" id="KW-1133">Transmembrane helix</keyword>
<protein>
    <submittedName>
        <fullName evidence="7">LRFN1 protein</fullName>
    </submittedName>
</protein>
<dbReference type="Gene3D" id="3.80.10.10">
    <property type="entry name" value="Ribonuclease Inhibitor"/>
    <property type="match status" value="1"/>
</dbReference>
<sequence length="408" mass="45152">MGWHRSSKVNSPVMNRFLFASLLLLVTTKSGICDQCSNCRTYECEVVPRFNYYVDLHCDGRNITSFIQTTYSRFVIRFNLQNNLIETIEHFPTMASLQLLNLSHNAISNVSWESLGNMPDLLQLDLSFNRLTYVDVSPRRSLILFSVIYNKLETFSEEDLGILPRDLIDLTTSYKPYVEGNPLRCDCRMIWLQKLLQGLEKCQTGGDGRFSEACKPAQIHPLYLSLSRATTSGFVCNSPENVHGVSLSKVDLSVCDYGNSVSTPSTHLSVHQNVHPSVHPSVHPNLVNGTMAEAPSASTTDNTTHAVSLSSNKTLIYGTDLHDGLDADKPWYNVSLPTLLKVLGSVAAAVVVVPVVVVLKKKCGARRSGEAPPPIPLIPLPHIQNSLYYGNNSGGTAQEIHDYETIEN</sequence>
<organism evidence="7 8">
    <name type="scientific">Branchiostoma lanceolatum</name>
    <name type="common">Common lancelet</name>
    <name type="synonym">Amphioxus lanceolatum</name>
    <dbReference type="NCBI Taxonomy" id="7740"/>
    <lineage>
        <taxon>Eukaryota</taxon>
        <taxon>Metazoa</taxon>
        <taxon>Chordata</taxon>
        <taxon>Cephalochordata</taxon>
        <taxon>Leptocardii</taxon>
        <taxon>Amphioxiformes</taxon>
        <taxon>Branchiostomatidae</taxon>
        <taxon>Branchiostoma</taxon>
    </lineage>
</organism>
<keyword evidence="4" id="KW-0472">Membrane</keyword>
<dbReference type="GO" id="GO:0005886">
    <property type="term" value="C:plasma membrane"/>
    <property type="evidence" value="ECO:0007669"/>
    <property type="project" value="TreeGrafter"/>
</dbReference>
<dbReference type="InterPro" id="IPR000483">
    <property type="entry name" value="Cys-rich_flank_reg_C"/>
</dbReference>
<evidence type="ECO:0000256" key="2">
    <source>
        <dbReference type="ARBA" id="ARBA00022729"/>
    </source>
</evidence>
<reference evidence="7" key="1">
    <citation type="submission" date="2022-01" db="EMBL/GenBank/DDBJ databases">
        <authorList>
            <person name="Braso-Vives M."/>
        </authorList>
    </citation>
    <scope>NUCLEOTIDE SEQUENCE</scope>
</reference>
<feature type="signal peptide" evidence="5">
    <location>
        <begin position="1"/>
        <end position="33"/>
    </location>
</feature>
<feature type="domain" description="LRRCT" evidence="6">
    <location>
        <begin position="181"/>
        <end position="256"/>
    </location>
</feature>
<gene>
    <name evidence="7" type="primary">LRFN1</name>
    <name evidence="7" type="ORF">BLAG_LOCUS2925</name>
</gene>
<evidence type="ECO:0000313" key="8">
    <source>
        <dbReference type="Proteomes" id="UP000838412"/>
    </source>
</evidence>
<dbReference type="SUPFAM" id="SSF52058">
    <property type="entry name" value="L domain-like"/>
    <property type="match status" value="1"/>
</dbReference>
<dbReference type="InterPro" id="IPR032675">
    <property type="entry name" value="LRR_dom_sf"/>
</dbReference>
<evidence type="ECO:0000313" key="7">
    <source>
        <dbReference type="EMBL" id="CAH1238232.1"/>
    </source>
</evidence>
<dbReference type="Pfam" id="PF13855">
    <property type="entry name" value="LRR_8"/>
    <property type="match status" value="1"/>
</dbReference>
<evidence type="ECO:0000259" key="6">
    <source>
        <dbReference type="SMART" id="SM00082"/>
    </source>
</evidence>
<dbReference type="PANTHER" id="PTHR24369:SF210">
    <property type="entry name" value="CHAOPTIN-RELATED"/>
    <property type="match status" value="1"/>
</dbReference>
<proteinExistence type="predicted"/>
<evidence type="ECO:0000256" key="4">
    <source>
        <dbReference type="SAM" id="Phobius"/>
    </source>
</evidence>